<feature type="coiled-coil region" evidence="4">
    <location>
        <begin position="14"/>
        <end position="56"/>
    </location>
</feature>
<evidence type="ECO:0000256" key="2">
    <source>
        <dbReference type="ARBA" id="ARBA00022448"/>
    </source>
</evidence>
<comment type="similarity">
    <text evidence="1">Belongs to the V-ATPase E subunit family.</text>
</comment>
<evidence type="ECO:0008006" key="6">
    <source>
        <dbReference type="Google" id="ProtNLM"/>
    </source>
</evidence>
<organism evidence="5">
    <name type="scientific">marine sediment metagenome</name>
    <dbReference type="NCBI Taxonomy" id="412755"/>
    <lineage>
        <taxon>unclassified sequences</taxon>
        <taxon>metagenomes</taxon>
        <taxon>ecological metagenomes</taxon>
    </lineage>
</organism>
<keyword evidence="2" id="KW-0813">Transport</keyword>
<keyword evidence="4" id="KW-0175">Coiled coil</keyword>
<sequence length="105" mass="12052">MTIMDAEQVTEKILADARTDAEKIASEAKQKEATEQAKLDEQLDEYKKQTQILAQKAAEDKKSHLLAAARMEIAKEFLAEKRKILDEIFTQAQTQLQNLPDEEYR</sequence>
<protein>
    <recommendedName>
        <fullName evidence="6">V-type ATP synthase subunit E</fullName>
    </recommendedName>
</protein>
<evidence type="ECO:0000256" key="3">
    <source>
        <dbReference type="ARBA" id="ARBA00023065"/>
    </source>
</evidence>
<dbReference type="InterPro" id="IPR002842">
    <property type="entry name" value="ATPase_V1_Esu"/>
</dbReference>
<dbReference type="Pfam" id="PF01991">
    <property type="entry name" value="vATP-synt_E"/>
    <property type="match status" value="1"/>
</dbReference>
<gene>
    <name evidence="5" type="ORF">S01H1_23519</name>
</gene>
<name>X0VCF2_9ZZZZ</name>
<evidence type="ECO:0000256" key="4">
    <source>
        <dbReference type="SAM" id="Coils"/>
    </source>
</evidence>
<dbReference type="GO" id="GO:0046961">
    <property type="term" value="F:proton-transporting ATPase activity, rotational mechanism"/>
    <property type="evidence" value="ECO:0007669"/>
    <property type="project" value="InterPro"/>
</dbReference>
<reference evidence="5" key="1">
    <citation type="journal article" date="2014" name="Front. Microbiol.">
        <title>High frequency of phylogenetically diverse reductive dehalogenase-homologous genes in deep subseafloor sedimentary metagenomes.</title>
        <authorList>
            <person name="Kawai M."/>
            <person name="Futagami T."/>
            <person name="Toyoda A."/>
            <person name="Takaki Y."/>
            <person name="Nishi S."/>
            <person name="Hori S."/>
            <person name="Arai W."/>
            <person name="Tsubouchi T."/>
            <person name="Morono Y."/>
            <person name="Uchiyama I."/>
            <person name="Ito T."/>
            <person name="Fujiyama A."/>
            <person name="Inagaki F."/>
            <person name="Takami H."/>
        </authorList>
    </citation>
    <scope>NUCLEOTIDE SEQUENCE</scope>
    <source>
        <strain evidence="5">Expedition CK06-06</strain>
    </source>
</reference>
<feature type="non-terminal residue" evidence="5">
    <location>
        <position position="105"/>
    </location>
</feature>
<proteinExistence type="inferred from homology"/>
<dbReference type="AlphaFoldDB" id="X0VCF2"/>
<evidence type="ECO:0000256" key="1">
    <source>
        <dbReference type="ARBA" id="ARBA00005901"/>
    </source>
</evidence>
<accession>X0VCF2</accession>
<comment type="caution">
    <text evidence="5">The sequence shown here is derived from an EMBL/GenBank/DDBJ whole genome shotgun (WGS) entry which is preliminary data.</text>
</comment>
<dbReference type="Gene3D" id="1.20.5.620">
    <property type="entry name" value="F1F0 ATP synthase subunit B, membrane domain"/>
    <property type="match status" value="1"/>
</dbReference>
<evidence type="ECO:0000313" key="5">
    <source>
        <dbReference type="EMBL" id="GAF98265.1"/>
    </source>
</evidence>
<dbReference type="EMBL" id="BARS01013607">
    <property type="protein sequence ID" value="GAF98265.1"/>
    <property type="molecule type" value="Genomic_DNA"/>
</dbReference>
<keyword evidence="3" id="KW-0406">Ion transport</keyword>
<dbReference type="GO" id="GO:0033178">
    <property type="term" value="C:proton-transporting two-sector ATPase complex, catalytic domain"/>
    <property type="evidence" value="ECO:0007669"/>
    <property type="project" value="InterPro"/>
</dbReference>